<name>A0A1I0GVS6_9RHOB</name>
<organism evidence="2 3">
    <name type="scientific">Paracoccus homiensis</name>
    <dbReference type="NCBI Taxonomy" id="364199"/>
    <lineage>
        <taxon>Bacteria</taxon>
        <taxon>Pseudomonadati</taxon>
        <taxon>Pseudomonadota</taxon>
        <taxon>Alphaproteobacteria</taxon>
        <taxon>Rhodobacterales</taxon>
        <taxon>Paracoccaceae</taxon>
        <taxon>Paracoccus</taxon>
    </lineage>
</organism>
<sequence length="80" mass="8126">MPAYTVANATPAPQTLPTPGADAWVMPLGGTIRIAESDGDLALAMPIASGVPFPVTNGASGLRYVSDGSASVIVRMQDKL</sequence>
<dbReference type="RefSeq" id="WP_090735712.1">
    <property type="nucleotide sequence ID" value="NZ_FOHO01000009.1"/>
</dbReference>
<dbReference type="Proteomes" id="UP000199180">
    <property type="component" value="Unassembled WGS sequence"/>
</dbReference>
<feature type="compositionally biased region" description="Polar residues" evidence="1">
    <location>
        <begin position="7"/>
        <end position="17"/>
    </location>
</feature>
<evidence type="ECO:0000313" key="3">
    <source>
        <dbReference type="Proteomes" id="UP000199180"/>
    </source>
</evidence>
<proteinExistence type="predicted"/>
<accession>A0A1I0GVS6</accession>
<feature type="region of interest" description="Disordered" evidence="1">
    <location>
        <begin position="1"/>
        <end position="20"/>
    </location>
</feature>
<dbReference type="AlphaFoldDB" id="A0A1I0GVS6"/>
<keyword evidence="3" id="KW-1185">Reference proteome</keyword>
<evidence type="ECO:0000256" key="1">
    <source>
        <dbReference type="SAM" id="MobiDB-lite"/>
    </source>
</evidence>
<protein>
    <submittedName>
        <fullName evidence="2">Uncharacterized protein</fullName>
    </submittedName>
</protein>
<gene>
    <name evidence="2" type="ORF">SAMN04489858_109109</name>
</gene>
<dbReference type="EMBL" id="FOHO01000009">
    <property type="protein sequence ID" value="SET75330.1"/>
    <property type="molecule type" value="Genomic_DNA"/>
</dbReference>
<dbReference type="STRING" id="364199.SAMN04489858_109109"/>
<evidence type="ECO:0000313" key="2">
    <source>
        <dbReference type="EMBL" id="SET75330.1"/>
    </source>
</evidence>
<reference evidence="2 3" key="1">
    <citation type="submission" date="2016-10" db="EMBL/GenBank/DDBJ databases">
        <authorList>
            <person name="de Groot N.N."/>
        </authorList>
    </citation>
    <scope>NUCLEOTIDE SEQUENCE [LARGE SCALE GENOMIC DNA]</scope>
    <source>
        <strain evidence="2 3">DSM 17862</strain>
    </source>
</reference>